<dbReference type="Pfam" id="PF00188">
    <property type="entry name" value="CAP"/>
    <property type="match status" value="1"/>
</dbReference>
<dbReference type="PANTHER" id="PTHR31157:SF1">
    <property type="entry name" value="SCP DOMAIN-CONTAINING PROTEIN"/>
    <property type="match status" value="1"/>
</dbReference>
<feature type="domain" description="SCP" evidence="1">
    <location>
        <begin position="261"/>
        <end position="375"/>
    </location>
</feature>
<dbReference type="SUPFAM" id="SSF55797">
    <property type="entry name" value="PR-1-like"/>
    <property type="match status" value="1"/>
</dbReference>
<evidence type="ECO:0000313" key="4">
    <source>
        <dbReference type="Proteomes" id="UP000183988"/>
    </source>
</evidence>
<accession>A0A1M5IL21</accession>
<reference evidence="3 4" key="1">
    <citation type="submission" date="2016-11" db="EMBL/GenBank/DDBJ databases">
        <authorList>
            <person name="Jaros S."/>
            <person name="Januszkiewicz K."/>
            <person name="Wedrychowicz H."/>
        </authorList>
    </citation>
    <scope>NUCLEOTIDE SEQUENCE [LARGE SCALE GENOMIC DNA]</scope>
    <source>
        <strain evidence="3 4">IBRC-M 10683</strain>
    </source>
</reference>
<dbReference type="PANTHER" id="PTHR31157">
    <property type="entry name" value="SCP DOMAIN-CONTAINING PROTEIN"/>
    <property type="match status" value="1"/>
</dbReference>
<dbReference type="CDD" id="cd05379">
    <property type="entry name" value="CAP_bacterial"/>
    <property type="match status" value="1"/>
</dbReference>
<feature type="domain" description="CAP-associated" evidence="2">
    <location>
        <begin position="106"/>
        <end position="242"/>
    </location>
</feature>
<dbReference type="Pfam" id="PF14504">
    <property type="entry name" value="CAP_assoc_N"/>
    <property type="match status" value="1"/>
</dbReference>
<organism evidence="3 4">
    <name type="scientific">Ornithinibacillus halophilus</name>
    <dbReference type="NCBI Taxonomy" id="930117"/>
    <lineage>
        <taxon>Bacteria</taxon>
        <taxon>Bacillati</taxon>
        <taxon>Bacillota</taxon>
        <taxon>Bacilli</taxon>
        <taxon>Bacillales</taxon>
        <taxon>Bacillaceae</taxon>
        <taxon>Ornithinibacillus</taxon>
    </lineage>
</organism>
<dbReference type="STRING" id="930117.SAMN05216225_102455"/>
<sequence length="379" mass="43004">MSKVRNFIILVIIIMALWHLYGETFNQSGLQGVKEDFLTDVDEIRENPIVIETVDTISTGVQLLIGKISENIQDEDEQIQPNIPAPDKPNLQAPSVQSFSIHNIEIGDTKEEVESQVGSANRESLNEYGVMWHAYHENYHNFFMVAYDEHNRVVGLYTNQDLLSTTIDLSFNDTRDTVLSTLGEPLSGIRKGLINYKIQSHNEYDTFSLDDSYVTIFYDKHENNTITAVELISEELEKKKEAFFGIPSPELREGLEYQLFDLTNASRVIHGLPVLNWDESVRNTARNHSIDMAENNYFSHTNPLGQSPFDRMEEDQIVFRTAGENLAAGQSSSIFAHEGLMNSKGHRDNILNPAFEALAVGVAFNEDNQPYYTENFLAK</sequence>
<protein>
    <submittedName>
        <fullName evidence="3">Cysteine-rich secretory protein family protein</fullName>
    </submittedName>
</protein>
<dbReference type="Proteomes" id="UP000183988">
    <property type="component" value="Unassembled WGS sequence"/>
</dbReference>
<evidence type="ECO:0000259" key="1">
    <source>
        <dbReference type="Pfam" id="PF00188"/>
    </source>
</evidence>
<dbReference type="InterPro" id="IPR035940">
    <property type="entry name" value="CAP_sf"/>
</dbReference>
<dbReference type="RefSeq" id="WP_072890774.1">
    <property type="nucleotide sequence ID" value="NZ_FQVW01000024.1"/>
</dbReference>
<dbReference type="OrthoDB" id="9783944at2"/>
<keyword evidence="4" id="KW-1185">Reference proteome</keyword>
<dbReference type="EMBL" id="FQVW01000024">
    <property type="protein sequence ID" value="SHG28739.1"/>
    <property type="molecule type" value="Genomic_DNA"/>
</dbReference>
<dbReference type="InterPro" id="IPR029410">
    <property type="entry name" value="CAP_assoc"/>
</dbReference>
<evidence type="ECO:0000259" key="2">
    <source>
        <dbReference type="Pfam" id="PF14504"/>
    </source>
</evidence>
<name>A0A1M5IL21_9BACI</name>
<dbReference type="InterPro" id="IPR014044">
    <property type="entry name" value="CAP_dom"/>
</dbReference>
<dbReference type="Gene3D" id="3.40.33.10">
    <property type="entry name" value="CAP"/>
    <property type="match status" value="1"/>
</dbReference>
<evidence type="ECO:0000313" key="3">
    <source>
        <dbReference type="EMBL" id="SHG28739.1"/>
    </source>
</evidence>
<proteinExistence type="predicted"/>
<gene>
    <name evidence="3" type="ORF">SAMN05216225_102455</name>
</gene>
<dbReference type="AlphaFoldDB" id="A0A1M5IL21"/>